<dbReference type="PANTHER" id="PTHR11132">
    <property type="entry name" value="SOLUTE CARRIER FAMILY 35"/>
    <property type="match status" value="1"/>
</dbReference>
<keyword evidence="3 6" id="KW-1133">Transmembrane helix</keyword>
<evidence type="ECO:0000313" key="8">
    <source>
        <dbReference type="EnsemblPlants" id="OBART08G02190.1"/>
    </source>
</evidence>
<keyword evidence="2 6" id="KW-0812">Transmembrane</keyword>
<feature type="compositionally biased region" description="Polar residues" evidence="5">
    <location>
        <begin position="265"/>
        <end position="293"/>
    </location>
</feature>
<dbReference type="HOGENOM" id="CLU_022332_3_0_1"/>
<dbReference type="InterPro" id="IPR050186">
    <property type="entry name" value="TPT_transporter"/>
</dbReference>
<organism evidence="8">
    <name type="scientific">Oryza barthii</name>
    <dbReference type="NCBI Taxonomy" id="65489"/>
    <lineage>
        <taxon>Eukaryota</taxon>
        <taxon>Viridiplantae</taxon>
        <taxon>Streptophyta</taxon>
        <taxon>Embryophyta</taxon>
        <taxon>Tracheophyta</taxon>
        <taxon>Spermatophyta</taxon>
        <taxon>Magnoliopsida</taxon>
        <taxon>Liliopsida</taxon>
        <taxon>Poales</taxon>
        <taxon>Poaceae</taxon>
        <taxon>BOP clade</taxon>
        <taxon>Oryzoideae</taxon>
        <taxon>Oryzeae</taxon>
        <taxon>Oryzinae</taxon>
        <taxon>Oryza</taxon>
    </lineage>
</organism>
<feature type="transmembrane region" description="Helical" evidence="6">
    <location>
        <begin position="194"/>
        <end position="216"/>
    </location>
</feature>
<reference evidence="8" key="1">
    <citation type="journal article" date="2009" name="Rice">
        <title>De Novo Next Generation Sequencing of Plant Genomes.</title>
        <authorList>
            <person name="Rounsley S."/>
            <person name="Marri P.R."/>
            <person name="Yu Y."/>
            <person name="He R."/>
            <person name="Sisneros N."/>
            <person name="Goicoechea J.L."/>
            <person name="Lee S.J."/>
            <person name="Angelova A."/>
            <person name="Kudrna D."/>
            <person name="Luo M."/>
            <person name="Affourtit J."/>
            <person name="Desany B."/>
            <person name="Knight J."/>
            <person name="Niazi F."/>
            <person name="Egholm M."/>
            <person name="Wing R.A."/>
        </authorList>
    </citation>
    <scope>NUCLEOTIDE SEQUENCE [LARGE SCALE GENOMIC DNA]</scope>
    <source>
        <strain evidence="8">cv. IRGC 105608</strain>
    </source>
</reference>
<feature type="domain" description="Sugar phosphate transporter" evidence="7">
    <location>
        <begin position="30"/>
        <end position="185"/>
    </location>
</feature>
<evidence type="ECO:0000256" key="1">
    <source>
        <dbReference type="ARBA" id="ARBA00004141"/>
    </source>
</evidence>
<dbReference type="InterPro" id="IPR004853">
    <property type="entry name" value="Sugar_P_trans_dom"/>
</dbReference>
<feature type="transmembrane region" description="Helical" evidence="6">
    <location>
        <begin position="153"/>
        <end position="173"/>
    </location>
</feature>
<proteinExistence type="predicted"/>
<feature type="region of interest" description="Disordered" evidence="5">
    <location>
        <begin position="260"/>
        <end position="293"/>
    </location>
</feature>
<evidence type="ECO:0000256" key="4">
    <source>
        <dbReference type="ARBA" id="ARBA00023136"/>
    </source>
</evidence>
<feature type="transmembrane region" description="Helical" evidence="6">
    <location>
        <begin position="236"/>
        <end position="254"/>
    </location>
</feature>
<dbReference type="eggNOG" id="KOG1441">
    <property type="taxonomic scope" value="Eukaryota"/>
</dbReference>
<accession>A0A0D3GW39</accession>
<evidence type="ECO:0000259" key="7">
    <source>
        <dbReference type="Pfam" id="PF03151"/>
    </source>
</evidence>
<feature type="transmembrane region" description="Helical" evidence="6">
    <location>
        <begin position="30"/>
        <end position="55"/>
    </location>
</feature>
<feature type="transmembrane region" description="Helical" evidence="6">
    <location>
        <begin position="67"/>
        <end position="86"/>
    </location>
</feature>
<feature type="transmembrane region" description="Helical" evidence="6">
    <location>
        <begin position="92"/>
        <end position="119"/>
    </location>
</feature>
<feature type="transmembrane region" description="Helical" evidence="6">
    <location>
        <begin position="126"/>
        <end position="147"/>
    </location>
</feature>
<evidence type="ECO:0000313" key="9">
    <source>
        <dbReference type="Proteomes" id="UP000026960"/>
    </source>
</evidence>
<evidence type="ECO:0000256" key="5">
    <source>
        <dbReference type="SAM" id="MobiDB-lite"/>
    </source>
</evidence>
<evidence type="ECO:0000256" key="3">
    <source>
        <dbReference type="ARBA" id="ARBA00022989"/>
    </source>
</evidence>
<dbReference type="Pfam" id="PF03151">
    <property type="entry name" value="TPT"/>
    <property type="match status" value="1"/>
</dbReference>
<dbReference type="GO" id="GO:0016020">
    <property type="term" value="C:membrane"/>
    <property type="evidence" value="ECO:0007669"/>
    <property type="project" value="UniProtKB-SubCell"/>
</dbReference>
<dbReference type="Gramene" id="OBART08G02190.1">
    <property type="protein sequence ID" value="OBART08G02190.1"/>
    <property type="gene ID" value="OBART08G02190"/>
</dbReference>
<protein>
    <recommendedName>
        <fullName evidence="7">Sugar phosphate transporter domain-containing protein</fullName>
    </recommendedName>
</protein>
<dbReference type="PaxDb" id="65489-OBART08G02190.1"/>
<sequence length="293" mass="31641">MERTAAEAAAGGKGAWRDGAWVLSSKEINFPYPVALTLLHMVFSSVVCFAITKIFKIVKIEEGMTTDIYISSVIPIGAMFAMTLWLGNSAYLYISVAFAQMLKAIMPVAVFLLGAAFGLEEMSCKMLAIMSVISVGVIVASVGEITISWVGVVYQMGGVVAEALRLIFIEIFLKKKEKPKMDESASWNFPPFTLFLNCLCTFILNITSALTARVTGVVRDWSVVLLSAAIFADTQLTFINIIGYAIAIAGVVAYNNHKLKPKPQGNEQQSADSKANPGSPQDVETSISTKEAS</sequence>
<dbReference type="AlphaFoldDB" id="A0A0D3GW39"/>
<evidence type="ECO:0000256" key="6">
    <source>
        <dbReference type="SAM" id="Phobius"/>
    </source>
</evidence>
<reference evidence="8" key="2">
    <citation type="submission" date="2015-03" db="UniProtKB">
        <authorList>
            <consortium name="EnsemblPlants"/>
        </authorList>
    </citation>
    <scope>IDENTIFICATION</scope>
</reference>
<name>A0A0D3GW39_9ORYZ</name>
<evidence type="ECO:0000256" key="2">
    <source>
        <dbReference type="ARBA" id="ARBA00022692"/>
    </source>
</evidence>
<dbReference type="EnsemblPlants" id="OBART08G02190.1">
    <property type="protein sequence ID" value="OBART08G02190.1"/>
    <property type="gene ID" value="OBART08G02190"/>
</dbReference>
<keyword evidence="4 6" id="KW-0472">Membrane</keyword>
<dbReference type="Proteomes" id="UP000026960">
    <property type="component" value="Chromosome 8"/>
</dbReference>
<comment type="subcellular location">
    <subcellularLocation>
        <location evidence="1">Membrane</location>
        <topology evidence="1">Multi-pass membrane protein</topology>
    </subcellularLocation>
</comment>
<keyword evidence="9" id="KW-1185">Reference proteome</keyword>